<dbReference type="InterPro" id="IPR012495">
    <property type="entry name" value="TadE-like_dom"/>
</dbReference>
<feature type="transmembrane region" description="Helical" evidence="2">
    <location>
        <begin position="48"/>
        <end position="75"/>
    </location>
</feature>
<dbReference type="EMBL" id="DMNG01000044">
    <property type="protein sequence ID" value="HAN23471.1"/>
    <property type="molecule type" value="Genomic_DNA"/>
</dbReference>
<name>A0A3C1K9X4_9MICO</name>
<accession>A0A3C1K9X4</accession>
<feature type="compositionally biased region" description="Basic and acidic residues" evidence="1">
    <location>
        <begin position="1"/>
        <end position="18"/>
    </location>
</feature>
<proteinExistence type="predicted"/>
<evidence type="ECO:0000313" key="4">
    <source>
        <dbReference type="EMBL" id="HAN23471.1"/>
    </source>
</evidence>
<dbReference type="Pfam" id="PF07811">
    <property type="entry name" value="TadE"/>
    <property type="match status" value="1"/>
</dbReference>
<evidence type="ECO:0000313" key="5">
    <source>
        <dbReference type="Proteomes" id="UP000257479"/>
    </source>
</evidence>
<dbReference type="Proteomes" id="UP000257479">
    <property type="component" value="Unassembled WGS sequence"/>
</dbReference>
<gene>
    <name evidence="4" type="ORF">DCP95_02735</name>
</gene>
<keyword evidence="2" id="KW-0472">Membrane</keyword>
<feature type="domain" description="TadE-like" evidence="3">
    <location>
        <begin position="46"/>
        <end position="87"/>
    </location>
</feature>
<keyword evidence="2" id="KW-0812">Transmembrane</keyword>
<sequence length="165" mass="17333">MGADHPHDGGTRRGDLGARRPRARRAVPERDRPRLRILRRRRDDEGSAAAEFVMVGALLTVLTLAVLQFALAVYVRNVVQDAASEGAHVAALADATPGDGEARTRDAITRAVGGGLIDEIRVATSAEAGFPTVRVTVSATFPVIGLVGIPGAMEVTGDAPLESFD</sequence>
<reference evidence="4 5" key="1">
    <citation type="journal article" date="2018" name="Nat. Biotechnol.">
        <title>A standardized bacterial taxonomy based on genome phylogeny substantially revises the tree of life.</title>
        <authorList>
            <person name="Parks D.H."/>
            <person name="Chuvochina M."/>
            <person name="Waite D.W."/>
            <person name="Rinke C."/>
            <person name="Skarshewski A."/>
            <person name="Chaumeil P.A."/>
            <person name="Hugenholtz P."/>
        </authorList>
    </citation>
    <scope>NUCLEOTIDE SEQUENCE [LARGE SCALE GENOMIC DNA]</scope>
    <source>
        <strain evidence="4">UBA9152</strain>
    </source>
</reference>
<evidence type="ECO:0000259" key="3">
    <source>
        <dbReference type="Pfam" id="PF07811"/>
    </source>
</evidence>
<protein>
    <submittedName>
        <fullName evidence="4">TadE family protein</fullName>
    </submittedName>
</protein>
<dbReference type="AlphaFoldDB" id="A0A3C1K9X4"/>
<evidence type="ECO:0000256" key="1">
    <source>
        <dbReference type="SAM" id="MobiDB-lite"/>
    </source>
</evidence>
<feature type="region of interest" description="Disordered" evidence="1">
    <location>
        <begin position="1"/>
        <end position="31"/>
    </location>
</feature>
<organism evidence="4 5">
    <name type="scientific">Microbacterium ginsengisoli</name>
    <dbReference type="NCBI Taxonomy" id="400772"/>
    <lineage>
        <taxon>Bacteria</taxon>
        <taxon>Bacillati</taxon>
        <taxon>Actinomycetota</taxon>
        <taxon>Actinomycetes</taxon>
        <taxon>Micrococcales</taxon>
        <taxon>Microbacteriaceae</taxon>
        <taxon>Microbacterium</taxon>
    </lineage>
</organism>
<dbReference type="OrthoDB" id="3826566at2"/>
<evidence type="ECO:0000256" key="2">
    <source>
        <dbReference type="SAM" id="Phobius"/>
    </source>
</evidence>
<comment type="caution">
    <text evidence="4">The sequence shown here is derived from an EMBL/GenBank/DDBJ whole genome shotgun (WGS) entry which is preliminary data.</text>
</comment>
<keyword evidence="2" id="KW-1133">Transmembrane helix</keyword>